<gene>
    <name evidence="2" type="ORF">ABLV49_15950</name>
</gene>
<dbReference type="RefSeq" id="WP_349277941.1">
    <property type="nucleotide sequence ID" value="NZ_CBCSCU010000009.1"/>
</dbReference>
<evidence type="ECO:0008006" key="3">
    <source>
        <dbReference type="Google" id="ProtNLM"/>
    </source>
</evidence>
<evidence type="ECO:0000256" key="1">
    <source>
        <dbReference type="SAM" id="MobiDB-lite"/>
    </source>
</evidence>
<organism evidence="2">
    <name type="scientific">Polaromonas hydrogenivorans</name>
    <dbReference type="NCBI Taxonomy" id="335476"/>
    <lineage>
        <taxon>Bacteria</taxon>
        <taxon>Pseudomonadati</taxon>
        <taxon>Pseudomonadota</taxon>
        <taxon>Betaproteobacteria</taxon>
        <taxon>Burkholderiales</taxon>
        <taxon>Comamonadaceae</taxon>
        <taxon>Polaromonas</taxon>
    </lineage>
</organism>
<dbReference type="EMBL" id="CP157675">
    <property type="protein sequence ID" value="XBP69374.1"/>
    <property type="molecule type" value="Genomic_DNA"/>
</dbReference>
<proteinExistence type="predicted"/>
<reference evidence="2" key="1">
    <citation type="submission" date="2024-05" db="EMBL/GenBank/DDBJ databases">
        <authorList>
            <person name="Bunk B."/>
            <person name="Swiderski J."/>
            <person name="Sproer C."/>
            <person name="Thiel V."/>
        </authorList>
    </citation>
    <scope>NUCLEOTIDE SEQUENCE</scope>
    <source>
        <strain evidence="2">DSM 17735</strain>
    </source>
</reference>
<feature type="compositionally biased region" description="Acidic residues" evidence="1">
    <location>
        <begin position="82"/>
        <end position="123"/>
    </location>
</feature>
<evidence type="ECO:0000313" key="2">
    <source>
        <dbReference type="EMBL" id="XBP69374.1"/>
    </source>
</evidence>
<accession>A0AAU7LP13</accession>
<protein>
    <recommendedName>
        <fullName evidence="3">Chemotaxis protein</fullName>
    </recommendedName>
</protein>
<feature type="compositionally biased region" description="Basic and acidic residues" evidence="1">
    <location>
        <begin position="12"/>
        <end position="22"/>
    </location>
</feature>
<feature type="region of interest" description="Disordered" evidence="1">
    <location>
        <begin position="1"/>
        <end position="130"/>
    </location>
</feature>
<dbReference type="AlphaFoldDB" id="A0AAU7LP13"/>
<name>A0AAU7LP13_9BURK</name>
<sequence>MATSSILGGSKLPEEISGKDMHALGPSDNSDSGSDATGAYSDDELSSDSDSAGTGERATVGTGRGHADADILPDQIEQPPGADEETGLNEAAGDDLDDLSDLNEVEDLADDSDDLEADEDSGDADPSRKA</sequence>